<dbReference type="InterPro" id="IPR037066">
    <property type="entry name" value="Plug_dom_sf"/>
</dbReference>
<dbReference type="Proteomes" id="UP000198697">
    <property type="component" value="Unassembled WGS sequence"/>
</dbReference>
<dbReference type="STRING" id="82805.SAMN04487998_3320"/>
<dbReference type="EMBL" id="FOHS01000005">
    <property type="protein sequence ID" value="SET96850.1"/>
    <property type="molecule type" value="Genomic_DNA"/>
</dbReference>
<feature type="chain" id="PRO_5011715421" evidence="4">
    <location>
        <begin position="24"/>
        <end position="813"/>
    </location>
</feature>
<feature type="domain" description="Outer membrane protein beta-barrel" evidence="6">
    <location>
        <begin position="384"/>
        <end position="786"/>
    </location>
</feature>
<dbReference type="PANTHER" id="PTHR40980">
    <property type="entry name" value="PLUG DOMAIN-CONTAINING PROTEIN"/>
    <property type="match status" value="1"/>
</dbReference>
<evidence type="ECO:0000256" key="4">
    <source>
        <dbReference type="SAM" id="SignalP"/>
    </source>
</evidence>
<dbReference type="InterPro" id="IPR036942">
    <property type="entry name" value="Beta-barrel_TonB_sf"/>
</dbReference>
<feature type="domain" description="TonB-dependent receptor plug" evidence="5">
    <location>
        <begin position="143"/>
        <end position="222"/>
    </location>
</feature>
<accession>A0A1I0IIL9</accession>
<gene>
    <name evidence="7" type="ORF">SAMN04487998_3320</name>
</gene>
<evidence type="ECO:0000313" key="8">
    <source>
        <dbReference type="Proteomes" id="UP000198697"/>
    </source>
</evidence>
<dbReference type="OrthoDB" id="905812at2"/>
<sequence length="813" mass="90038">MKSLFIVVWLLCGLLLLPSAGWAQQASGTVVGTVIDKNQKPVPYATVVLRKVGDLNVAKIALTDTEGGYELADIGYGHYALLVTSIGYQEATSEPFDLNQEQQKGPTVLMVEIDHMLGEVRVTAQKPLVERQLDRTIINVDASITNAGSNVLEVLAKSPGVAVDKDGNIALRGKEGVTVYIDGRPTYLSGTDLAAMLRSMQSNQLSQVEIMTNPSAKYDAAGNGVINIKTVRSQVKGFSGTTSVAYTQGRYYGVVPTANLNYRKDALTLYGSLGAGVRKGYQDFYSRRRLQGLSGVADTALYEQNTYMRTSNQTFNAKLGLDYALGRNTLLGVSVNGYHNPNRSSTDNHSGLLNSNNQLLSAIESPAQAKGRWQNLGGSLNLQHTFDTTGRELSADLAYVQYHSALTQNFTNLLTNPEDGRVLSTGRFRQGIDRSIAIYTARTDYVQPLGSARKLELGLKASYVSTDNDAPYASWNTGVWTDAEGRSNRFLYKENINAAYAAYNQETGAWTLQLGLRLEQTHARGEQRRTGQAFTRNYTQLFPSTLVGYKLNDNNQLGLSYGRRIERPEYGDLNPFRVYLDQYTYEEGNPLLQPQFSHNAELTHTLKEGLLTTTLLYSRTADIIQDVFRQEGKQAFERPENLSSRLVRGISVSTELPIGEVLTSTLDAQLTNTQFRGRINDQPFAIGATTFKGNVLNQVKLDNGWGFELAGWYTSRSVAGTFIQRPFGMVAVGISKAILEKRGTLRLSATDLFATNRFEGVSQYQGVDVYLRNTWQSRAVKLNFTYRFNRGEKVKIKERRSASEEENNRVSPD</sequence>
<dbReference type="AlphaFoldDB" id="A0A1I0IIL9"/>
<dbReference type="InterPro" id="IPR012910">
    <property type="entry name" value="Plug_dom"/>
</dbReference>
<keyword evidence="3" id="KW-0998">Cell outer membrane</keyword>
<evidence type="ECO:0000256" key="3">
    <source>
        <dbReference type="ARBA" id="ARBA00023237"/>
    </source>
</evidence>
<dbReference type="PANTHER" id="PTHR40980:SF4">
    <property type="entry name" value="TONB-DEPENDENT RECEPTOR-LIKE BETA-BARREL DOMAIN-CONTAINING PROTEIN"/>
    <property type="match status" value="1"/>
</dbReference>
<keyword evidence="7" id="KW-0675">Receptor</keyword>
<dbReference type="Pfam" id="PF14905">
    <property type="entry name" value="OMP_b-brl_3"/>
    <property type="match status" value="1"/>
</dbReference>
<dbReference type="SUPFAM" id="SSF56935">
    <property type="entry name" value="Porins"/>
    <property type="match status" value="1"/>
</dbReference>
<dbReference type="InterPro" id="IPR008969">
    <property type="entry name" value="CarboxyPept-like_regulatory"/>
</dbReference>
<reference evidence="8" key="1">
    <citation type="submission" date="2016-10" db="EMBL/GenBank/DDBJ databases">
        <authorList>
            <person name="Varghese N."/>
            <person name="Submissions S."/>
        </authorList>
    </citation>
    <scope>NUCLEOTIDE SEQUENCE [LARGE SCALE GENOMIC DNA]</scope>
    <source>
        <strain evidence="8">DSM 15310</strain>
    </source>
</reference>
<evidence type="ECO:0000313" key="7">
    <source>
        <dbReference type="EMBL" id="SET96850.1"/>
    </source>
</evidence>
<dbReference type="GO" id="GO:0009279">
    <property type="term" value="C:cell outer membrane"/>
    <property type="evidence" value="ECO:0007669"/>
    <property type="project" value="UniProtKB-SubCell"/>
</dbReference>
<protein>
    <submittedName>
        <fullName evidence="7">Outer membrane receptor proteins, mostly Fe transport</fullName>
    </submittedName>
</protein>
<dbReference type="InterPro" id="IPR041700">
    <property type="entry name" value="OMP_b-brl_3"/>
</dbReference>
<dbReference type="Gene3D" id="2.60.40.1120">
    <property type="entry name" value="Carboxypeptidase-like, regulatory domain"/>
    <property type="match status" value="1"/>
</dbReference>
<comment type="subcellular location">
    <subcellularLocation>
        <location evidence="1">Cell outer membrane</location>
    </subcellularLocation>
</comment>
<dbReference type="Pfam" id="PF07715">
    <property type="entry name" value="Plug"/>
    <property type="match status" value="1"/>
</dbReference>
<evidence type="ECO:0000256" key="1">
    <source>
        <dbReference type="ARBA" id="ARBA00004442"/>
    </source>
</evidence>
<dbReference type="Pfam" id="PF13620">
    <property type="entry name" value="CarboxypepD_reg"/>
    <property type="match status" value="1"/>
</dbReference>
<dbReference type="Gene3D" id="2.170.130.10">
    <property type="entry name" value="TonB-dependent receptor, plug domain"/>
    <property type="match status" value="1"/>
</dbReference>
<dbReference type="RefSeq" id="WP_092773638.1">
    <property type="nucleotide sequence ID" value="NZ_FOHS01000005.1"/>
</dbReference>
<organism evidence="7 8">
    <name type="scientific">Hymenobacter actinosclerus</name>
    <dbReference type="NCBI Taxonomy" id="82805"/>
    <lineage>
        <taxon>Bacteria</taxon>
        <taxon>Pseudomonadati</taxon>
        <taxon>Bacteroidota</taxon>
        <taxon>Cytophagia</taxon>
        <taxon>Cytophagales</taxon>
        <taxon>Hymenobacteraceae</taxon>
        <taxon>Hymenobacter</taxon>
    </lineage>
</organism>
<dbReference type="Gene3D" id="2.40.170.20">
    <property type="entry name" value="TonB-dependent receptor, beta-barrel domain"/>
    <property type="match status" value="1"/>
</dbReference>
<feature type="signal peptide" evidence="4">
    <location>
        <begin position="1"/>
        <end position="23"/>
    </location>
</feature>
<keyword evidence="2" id="KW-0472">Membrane</keyword>
<dbReference type="SUPFAM" id="SSF49464">
    <property type="entry name" value="Carboxypeptidase regulatory domain-like"/>
    <property type="match status" value="1"/>
</dbReference>
<name>A0A1I0IIL9_9BACT</name>
<keyword evidence="4" id="KW-0732">Signal</keyword>
<proteinExistence type="predicted"/>
<evidence type="ECO:0000259" key="6">
    <source>
        <dbReference type="Pfam" id="PF14905"/>
    </source>
</evidence>
<evidence type="ECO:0000259" key="5">
    <source>
        <dbReference type="Pfam" id="PF07715"/>
    </source>
</evidence>
<keyword evidence="8" id="KW-1185">Reference proteome</keyword>
<evidence type="ECO:0000256" key="2">
    <source>
        <dbReference type="ARBA" id="ARBA00023136"/>
    </source>
</evidence>